<reference evidence="2 3" key="1">
    <citation type="submission" date="2016-10" db="EMBL/GenBank/DDBJ databases">
        <title>Evaluation of Human, Veterinary and Environmental Mycobacterium chelonae Isolates by Core Genome Phylogenomic Analysis, Targeted Gene Comparison, and Anti-microbial Susceptibility Patterns: A Tale of Mistaken Identities.</title>
        <authorList>
            <person name="Fogelson S.B."/>
            <person name="Camus A.C."/>
            <person name="Lorenz W."/>
            <person name="Vasireddy R."/>
            <person name="Vasireddy S."/>
            <person name="Smith T."/>
            <person name="Brown-Elliott B.A."/>
            <person name="Wallace R.J.Jr."/>
            <person name="Hasan N.A."/>
            <person name="Reischl U."/>
            <person name="Sanchez S."/>
        </authorList>
    </citation>
    <scope>NUCLEOTIDE SEQUENCE [LARGE SCALE GENOMIC DNA]</scope>
    <source>
        <strain evidence="2 3">15515</strain>
    </source>
</reference>
<sequence length="64" mass="6612">MSLLNRMRDLAAEPEPAVEAEPAASSSSGCKKCAPAPINRGPKFGGHVAARSRGLPIDNGLRAI</sequence>
<comment type="caution">
    <text evidence="2">The sequence shown here is derived from an EMBL/GenBank/DDBJ whole genome shotgun (WGS) entry which is preliminary data.</text>
</comment>
<feature type="compositionally biased region" description="Low complexity" evidence="1">
    <location>
        <begin position="13"/>
        <end position="36"/>
    </location>
</feature>
<gene>
    <name evidence="2" type="ORF">BKG82_06535</name>
</gene>
<dbReference type="EMBL" id="MLIQ01000011">
    <property type="protein sequence ID" value="OHU60136.1"/>
    <property type="molecule type" value="Genomic_DNA"/>
</dbReference>
<evidence type="ECO:0000313" key="2">
    <source>
        <dbReference type="EMBL" id="OHU60136.1"/>
    </source>
</evidence>
<dbReference type="AlphaFoldDB" id="A0A1S1LQS5"/>
<feature type="region of interest" description="Disordered" evidence="1">
    <location>
        <begin position="1"/>
        <end position="64"/>
    </location>
</feature>
<proteinExistence type="predicted"/>
<accession>A0A1S1LQS5</accession>
<evidence type="ECO:0000313" key="3">
    <source>
        <dbReference type="Proteomes" id="UP000180043"/>
    </source>
</evidence>
<evidence type="ECO:0000256" key="1">
    <source>
        <dbReference type="SAM" id="MobiDB-lite"/>
    </source>
</evidence>
<protein>
    <submittedName>
        <fullName evidence="2">Uncharacterized protein</fullName>
    </submittedName>
</protein>
<feature type="compositionally biased region" description="Basic and acidic residues" evidence="1">
    <location>
        <begin position="1"/>
        <end position="11"/>
    </location>
</feature>
<dbReference type="Proteomes" id="UP000180043">
    <property type="component" value="Unassembled WGS sequence"/>
</dbReference>
<organism evidence="2 3">
    <name type="scientific">Mycobacteroides chelonae</name>
    <name type="common">Mycobacterium chelonae</name>
    <dbReference type="NCBI Taxonomy" id="1774"/>
    <lineage>
        <taxon>Bacteria</taxon>
        <taxon>Bacillati</taxon>
        <taxon>Actinomycetota</taxon>
        <taxon>Actinomycetes</taxon>
        <taxon>Mycobacteriales</taxon>
        <taxon>Mycobacteriaceae</taxon>
        <taxon>Mycobacteroides</taxon>
    </lineage>
</organism>
<name>A0A1S1LQS5_MYCCH</name>